<dbReference type="GO" id="GO:0005524">
    <property type="term" value="F:ATP binding"/>
    <property type="evidence" value="ECO:0007669"/>
    <property type="project" value="UniProtKB-UniRule"/>
</dbReference>
<dbReference type="AlphaFoldDB" id="A0A1I5RQN6"/>
<dbReference type="Gene3D" id="3.30.470.20">
    <property type="entry name" value="ATP-grasp fold, B domain"/>
    <property type="match status" value="1"/>
</dbReference>
<evidence type="ECO:0000256" key="4">
    <source>
        <dbReference type="PROSITE-ProRule" id="PRU00409"/>
    </source>
</evidence>
<proteinExistence type="predicted"/>
<reference evidence="6 7" key="1">
    <citation type="submission" date="2016-10" db="EMBL/GenBank/DDBJ databases">
        <authorList>
            <person name="de Groot N.N."/>
        </authorList>
    </citation>
    <scope>NUCLEOTIDE SEQUENCE [LARGE SCALE GENOMIC DNA]</scope>
    <source>
        <strain evidence="6 7">DSM 28286</strain>
    </source>
</reference>
<evidence type="ECO:0000256" key="1">
    <source>
        <dbReference type="ARBA" id="ARBA00022598"/>
    </source>
</evidence>
<dbReference type="Pfam" id="PF15632">
    <property type="entry name" value="ATPgrasp_Ter"/>
    <property type="match status" value="1"/>
</dbReference>
<protein>
    <submittedName>
        <fullName evidence="6">Carbamoyl-phosphate synthase large subunit</fullName>
    </submittedName>
</protein>
<dbReference type="PANTHER" id="PTHR43585:SF2">
    <property type="entry name" value="ATP-GRASP ENZYME FSQD"/>
    <property type="match status" value="1"/>
</dbReference>
<dbReference type="STRING" id="1465490.SAMN05444277_101346"/>
<dbReference type="Proteomes" id="UP000199031">
    <property type="component" value="Unassembled WGS sequence"/>
</dbReference>
<evidence type="ECO:0000259" key="5">
    <source>
        <dbReference type="PROSITE" id="PS50975"/>
    </source>
</evidence>
<dbReference type="OrthoDB" id="9803907at2"/>
<dbReference type="InterPro" id="IPR048764">
    <property type="entry name" value="PylC_N"/>
</dbReference>
<dbReference type="PROSITE" id="PS50975">
    <property type="entry name" value="ATP_GRASP"/>
    <property type="match status" value="1"/>
</dbReference>
<dbReference type="GO" id="GO:0046872">
    <property type="term" value="F:metal ion binding"/>
    <property type="evidence" value="ECO:0007669"/>
    <property type="project" value="InterPro"/>
</dbReference>
<dbReference type="PANTHER" id="PTHR43585">
    <property type="entry name" value="FUMIPYRROLE BIOSYNTHESIS PROTEIN C"/>
    <property type="match status" value="1"/>
</dbReference>
<dbReference type="Pfam" id="PF21360">
    <property type="entry name" value="PylC-like_N"/>
    <property type="match status" value="1"/>
</dbReference>
<keyword evidence="2 4" id="KW-0547">Nucleotide-binding</keyword>
<keyword evidence="3 4" id="KW-0067">ATP-binding</keyword>
<dbReference type="InterPro" id="IPR011761">
    <property type="entry name" value="ATP-grasp"/>
</dbReference>
<feature type="domain" description="ATP-grasp" evidence="5">
    <location>
        <begin position="113"/>
        <end position="288"/>
    </location>
</feature>
<keyword evidence="1" id="KW-0436">Ligase</keyword>
<sequence>MNILITGAGGPAAICAYKSLSAAGYNIFMGDMDPMSAGLYLVPKGQQFILPAGKSEMFVPFLLELCQKHNIDLLIPTCDVELMPVANNIEAFEAIDCKVLVSPVDALETCQDKYLLMEACKKNVQLGDYDLFENFLANPHFNNNWIVKPRNGSGSRDIFKVTNREELENLAHLEGKNFMVQEFLEGKEYSIDMMIDKNGKVCAAVARERMRTDSGVAVTSKVTKKKEIIEYAIAVAESLNLRFAINVQVIDTENGPMLLEINPRFSGGLSLIIAAGADIPLMCAENILFNRPVAIVADYKEIAMVRYFQEKFFDPSLFLNEEEHAPETLVLAV</sequence>
<dbReference type="EMBL" id="FOXQ01000001">
    <property type="protein sequence ID" value="SFP60226.1"/>
    <property type="molecule type" value="Genomic_DNA"/>
</dbReference>
<organism evidence="6 7">
    <name type="scientific">Parafilimonas terrae</name>
    <dbReference type="NCBI Taxonomy" id="1465490"/>
    <lineage>
        <taxon>Bacteria</taxon>
        <taxon>Pseudomonadati</taxon>
        <taxon>Bacteroidota</taxon>
        <taxon>Chitinophagia</taxon>
        <taxon>Chitinophagales</taxon>
        <taxon>Chitinophagaceae</taxon>
        <taxon>Parafilimonas</taxon>
    </lineage>
</organism>
<gene>
    <name evidence="6" type="ORF">SAMN05444277_101346</name>
</gene>
<evidence type="ECO:0000256" key="2">
    <source>
        <dbReference type="ARBA" id="ARBA00022741"/>
    </source>
</evidence>
<dbReference type="RefSeq" id="WP_090653871.1">
    <property type="nucleotide sequence ID" value="NZ_FOXQ01000001.1"/>
</dbReference>
<dbReference type="Gene3D" id="3.40.50.20">
    <property type="match status" value="1"/>
</dbReference>
<evidence type="ECO:0000313" key="6">
    <source>
        <dbReference type="EMBL" id="SFP60226.1"/>
    </source>
</evidence>
<evidence type="ECO:0000256" key="3">
    <source>
        <dbReference type="ARBA" id="ARBA00022840"/>
    </source>
</evidence>
<evidence type="ECO:0000313" key="7">
    <source>
        <dbReference type="Proteomes" id="UP000199031"/>
    </source>
</evidence>
<dbReference type="SUPFAM" id="SSF56059">
    <property type="entry name" value="Glutathione synthetase ATP-binding domain-like"/>
    <property type="match status" value="1"/>
</dbReference>
<accession>A0A1I5RQN6</accession>
<keyword evidence="7" id="KW-1185">Reference proteome</keyword>
<dbReference type="InterPro" id="IPR052032">
    <property type="entry name" value="ATP-dep_AA_Ligase"/>
</dbReference>
<dbReference type="GO" id="GO:0016874">
    <property type="term" value="F:ligase activity"/>
    <property type="evidence" value="ECO:0007669"/>
    <property type="project" value="UniProtKB-KW"/>
</dbReference>
<name>A0A1I5RQN6_9BACT</name>